<dbReference type="Proteomes" id="UP000009145">
    <property type="component" value="Chromosome"/>
</dbReference>
<comment type="similarity">
    <text evidence="4">Belongs to the BamB family.</text>
</comment>
<evidence type="ECO:0000256" key="2">
    <source>
        <dbReference type="ARBA" id="ARBA00023136"/>
    </source>
</evidence>
<dbReference type="Pfam" id="PF13360">
    <property type="entry name" value="PQQ_2"/>
    <property type="match status" value="1"/>
</dbReference>
<evidence type="ECO:0000256" key="1">
    <source>
        <dbReference type="ARBA" id="ARBA00022729"/>
    </source>
</evidence>
<dbReference type="PANTHER" id="PTHR34512">
    <property type="entry name" value="CELL SURFACE PROTEIN"/>
    <property type="match status" value="1"/>
</dbReference>
<dbReference type="STRING" id="754477.Q7C_708"/>
<dbReference type="GO" id="GO:0009279">
    <property type="term" value="C:cell outer membrane"/>
    <property type="evidence" value="ECO:0007669"/>
    <property type="project" value="UniProtKB-SubCell"/>
</dbReference>
<dbReference type="PATRIC" id="fig|754477.3.peg.700"/>
<dbReference type="EMBL" id="CP003380">
    <property type="protein sequence ID" value="AFJ01879.1"/>
    <property type="molecule type" value="Genomic_DNA"/>
</dbReference>
<sequence precursor="true">MTIFKRYVSLSLMLLGLSGCGAIEYLFVEETYEAPPEPLVEFTAEFEPKTLWRENTGDGSENIYADLSPWLSGDQIYTVDAQGDVRSMSVQNGRRTWRTELEVRVATGVGGGEGKIAVGSQQGDVIALNQTDGDILWKQRLSSEVLAPPQISGQYVVVRTADGRVSGMSAVDGTVLWNYQRNVPLLSLRGVSAPAIVGETVLAGYDNGKLVALSLVDGKVIWEKSVAVPRGRTELERLVDIDANLWVTDELVYVAAYQGNLAAYFIDTGDLIWQRDISTKTGFDVAIGEAVYLTGDESYLWAIQDGTGDSLWRQTRLLRRQITAPTIVGDYIVVGDLEGYVHWVARSDGRFVARQEVGDVPIRSQILVRDNVLYVIDTEGRLTAIQGP</sequence>
<keyword evidence="4" id="KW-0564">Palmitate</keyword>
<dbReference type="PANTHER" id="PTHR34512:SF30">
    <property type="entry name" value="OUTER MEMBRANE PROTEIN ASSEMBLY FACTOR BAMB"/>
    <property type="match status" value="1"/>
</dbReference>
<keyword evidence="3 4" id="KW-0998">Cell outer membrane</keyword>
<dbReference type="HAMAP" id="MF_00923">
    <property type="entry name" value="OM_assembly_BamB"/>
    <property type="match status" value="1"/>
</dbReference>
<dbReference type="InterPro" id="IPR002372">
    <property type="entry name" value="PQQ_rpt_dom"/>
</dbReference>
<proteinExistence type="inferred from homology"/>
<evidence type="ECO:0000256" key="3">
    <source>
        <dbReference type="ARBA" id="ARBA00023237"/>
    </source>
</evidence>
<dbReference type="HOGENOM" id="CLU_027480_0_1_6"/>
<dbReference type="RefSeq" id="WP_014703300.1">
    <property type="nucleotide sequence ID" value="NC_017856.1"/>
</dbReference>
<evidence type="ECO:0000256" key="4">
    <source>
        <dbReference type="HAMAP-Rule" id="MF_00923"/>
    </source>
</evidence>
<gene>
    <name evidence="4" type="primary">bamB</name>
    <name evidence="6" type="ordered locus">Q7C_708</name>
</gene>
<dbReference type="NCBIfam" id="TIGR03300">
    <property type="entry name" value="assembly_YfgL"/>
    <property type="match status" value="1"/>
</dbReference>
<keyword evidence="7" id="KW-1185">Reference proteome</keyword>
<keyword evidence="1 4" id="KW-0732">Signal</keyword>
<dbReference type="AlphaFoldDB" id="I1YG36"/>
<organism evidence="6 7">
    <name type="scientific">Methylophaga frappieri (strain ATCC BAA-2434 / DSM 25690 / JAM7)</name>
    <dbReference type="NCBI Taxonomy" id="754477"/>
    <lineage>
        <taxon>Bacteria</taxon>
        <taxon>Pseudomonadati</taxon>
        <taxon>Pseudomonadota</taxon>
        <taxon>Gammaproteobacteria</taxon>
        <taxon>Thiotrichales</taxon>
        <taxon>Piscirickettsiaceae</taxon>
        <taxon>Methylophaga</taxon>
    </lineage>
</organism>
<dbReference type="SUPFAM" id="SSF50998">
    <property type="entry name" value="Quinoprotein alcohol dehydrogenase-like"/>
    <property type="match status" value="1"/>
</dbReference>
<dbReference type="OrthoDB" id="5173551at2"/>
<protein>
    <recommendedName>
        <fullName evidence="4">Outer membrane protein assembly factor BamB</fullName>
    </recommendedName>
</protein>
<name>I1YG36_METFJ</name>
<keyword evidence="4" id="KW-0449">Lipoprotein</keyword>
<dbReference type="GO" id="GO:0043165">
    <property type="term" value="P:Gram-negative-bacterium-type cell outer membrane assembly"/>
    <property type="evidence" value="ECO:0007669"/>
    <property type="project" value="UniProtKB-UniRule"/>
</dbReference>
<dbReference type="InterPro" id="IPR018391">
    <property type="entry name" value="PQQ_b-propeller_rpt"/>
</dbReference>
<dbReference type="InterPro" id="IPR015943">
    <property type="entry name" value="WD40/YVTN_repeat-like_dom_sf"/>
</dbReference>
<dbReference type="SMART" id="SM00564">
    <property type="entry name" value="PQQ"/>
    <property type="match status" value="6"/>
</dbReference>
<keyword evidence="2 4" id="KW-0472">Membrane</keyword>
<dbReference type="KEGG" id="mec:Q7C_708"/>
<dbReference type="Gene3D" id="2.130.10.10">
    <property type="entry name" value="YVTN repeat-like/Quinoprotein amine dehydrogenase"/>
    <property type="match status" value="1"/>
</dbReference>
<comment type="subunit">
    <text evidence="4">Part of the Bam complex.</text>
</comment>
<evidence type="ECO:0000259" key="5">
    <source>
        <dbReference type="Pfam" id="PF13360"/>
    </source>
</evidence>
<dbReference type="InterPro" id="IPR017687">
    <property type="entry name" value="BamB"/>
</dbReference>
<comment type="function">
    <text evidence="4">Part of the outer membrane protein assembly complex, which is involved in assembly and insertion of beta-barrel proteins into the outer membrane.</text>
</comment>
<dbReference type="PROSITE" id="PS51257">
    <property type="entry name" value="PROKAR_LIPOPROTEIN"/>
    <property type="match status" value="1"/>
</dbReference>
<dbReference type="InterPro" id="IPR011047">
    <property type="entry name" value="Quinoprotein_ADH-like_sf"/>
</dbReference>
<evidence type="ECO:0000313" key="6">
    <source>
        <dbReference type="EMBL" id="AFJ01879.1"/>
    </source>
</evidence>
<dbReference type="eggNOG" id="COG1520">
    <property type="taxonomic scope" value="Bacteria"/>
</dbReference>
<evidence type="ECO:0000313" key="7">
    <source>
        <dbReference type="Proteomes" id="UP000009145"/>
    </source>
</evidence>
<accession>I1YG36</accession>
<dbReference type="GO" id="GO:0051205">
    <property type="term" value="P:protein insertion into membrane"/>
    <property type="evidence" value="ECO:0007669"/>
    <property type="project" value="UniProtKB-UniRule"/>
</dbReference>
<reference evidence="6 7" key="1">
    <citation type="journal article" date="2012" name="J. Bacteriol.">
        <title>Complete genome sequences of Methylophaga sp. strain JAM1 and Methylophaga sp. strain JAM7.</title>
        <authorList>
            <person name="Villeneuve C."/>
            <person name="Martineau C."/>
            <person name="Mauffrey F."/>
            <person name="Villemur R."/>
        </authorList>
    </citation>
    <scope>NUCLEOTIDE SEQUENCE [LARGE SCALE GENOMIC DNA]</scope>
    <source>
        <strain evidence="6 7">JAM7</strain>
    </source>
</reference>
<feature type="domain" description="Pyrrolo-quinoline quinone repeat" evidence="5">
    <location>
        <begin position="82"/>
        <end position="314"/>
    </location>
</feature>
<comment type="subcellular location">
    <subcellularLocation>
        <location evidence="4">Cell outer membrane</location>
        <topology evidence="4">Lipid-anchor</topology>
    </subcellularLocation>
</comment>